<dbReference type="WBParaSite" id="RSKR_0001175600.1">
    <property type="protein sequence ID" value="RSKR_0001175600.1"/>
    <property type="gene ID" value="RSKR_0001175600"/>
</dbReference>
<dbReference type="Proteomes" id="UP000095286">
    <property type="component" value="Unplaced"/>
</dbReference>
<evidence type="ECO:0000313" key="1">
    <source>
        <dbReference type="Proteomes" id="UP000095286"/>
    </source>
</evidence>
<evidence type="ECO:0000313" key="2">
    <source>
        <dbReference type="WBParaSite" id="RSKR_0001175600.1"/>
    </source>
</evidence>
<name>A0AC35UHZ8_9BILA</name>
<sequence>MLSQFLCKASTITSNSLICASRTLQLTIPKNDRFSREYLRSRLNKLKLDQKPVHIKEVECSHKDVIPIRPISHLKTVVAFAGAVTVGSFTLAAIIKYEREKEQIKTIIQNINGYFGQTHNDAARPNSAIDWNRLTLPQKVAAGIIMTNAVVTVLWKVPRLVPFMTTYFTNSFAQKKLCLPMLTSVFSHASFIHFGLNMYVLSTFAPVAMHKFAGVEYFCALYASAGVVSSMTSLIHKAIIRAPSRALGASGAILGILTYTCMKMPEARLHIIFIPGLEFSAENAVIGILIMDIIGLVGPWKMFDHAAHLGGALFGITYALWGEQFIRHYFENQVMTVYEKIKNKFR</sequence>
<reference evidence="2" key="1">
    <citation type="submission" date="2016-11" db="UniProtKB">
        <authorList>
            <consortium name="WormBaseParasite"/>
        </authorList>
    </citation>
    <scope>IDENTIFICATION</scope>
    <source>
        <strain evidence="2">KR3021</strain>
    </source>
</reference>
<protein>
    <submittedName>
        <fullName evidence="2">Rhomboid domain-containing protein</fullName>
    </submittedName>
</protein>
<proteinExistence type="predicted"/>
<organism evidence="1 2">
    <name type="scientific">Rhabditophanes sp. KR3021</name>
    <dbReference type="NCBI Taxonomy" id="114890"/>
    <lineage>
        <taxon>Eukaryota</taxon>
        <taxon>Metazoa</taxon>
        <taxon>Ecdysozoa</taxon>
        <taxon>Nematoda</taxon>
        <taxon>Chromadorea</taxon>
        <taxon>Rhabditida</taxon>
        <taxon>Tylenchina</taxon>
        <taxon>Panagrolaimomorpha</taxon>
        <taxon>Strongyloidoidea</taxon>
        <taxon>Alloionematidae</taxon>
        <taxon>Rhabditophanes</taxon>
    </lineage>
</organism>
<accession>A0AC35UHZ8</accession>